<gene>
    <name evidence="2" type="ORF">G7084_03155</name>
</gene>
<accession>A0A6G8AZJ1</accession>
<dbReference type="Proteomes" id="UP000500741">
    <property type="component" value="Chromosome"/>
</dbReference>
<dbReference type="KEGG" id="wco:G7084_03155"/>
<name>A0A6G8AZJ1_9LACO</name>
<protein>
    <submittedName>
        <fullName evidence="2">Uncharacterized protein</fullName>
    </submittedName>
</protein>
<evidence type="ECO:0000256" key="1">
    <source>
        <dbReference type="SAM" id="MobiDB-lite"/>
    </source>
</evidence>
<evidence type="ECO:0000313" key="2">
    <source>
        <dbReference type="EMBL" id="QIL50400.1"/>
    </source>
</evidence>
<evidence type="ECO:0000313" key="3">
    <source>
        <dbReference type="Proteomes" id="UP000500741"/>
    </source>
</evidence>
<organism evidence="2 3">
    <name type="scientific">Weissella coleopterorum</name>
    <dbReference type="NCBI Taxonomy" id="2714949"/>
    <lineage>
        <taxon>Bacteria</taxon>
        <taxon>Bacillati</taxon>
        <taxon>Bacillota</taxon>
        <taxon>Bacilli</taxon>
        <taxon>Lactobacillales</taxon>
        <taxon>Lactobacillaceae</taxon>
        <taxon>Weissella</taxon>
    </lineage>
</organism>
<sequence length="230" mass="24844">MKHKLKLIGIIIGLLVVIFGGKTIYAGAAAASNLKEARSAVDGRNWSQAQKKYQKVQDLKPSVESRTALQQLEYLVAGDKDLEAGRLESMQQNYQAALEVDGSLARINKQINATLKDASNEDDDASVKSSHSSSTKEVSSSKVSSSSSEKASNSSWQSASSNGGINSSHIDLANAYDFSDSDVIAARNQLKQKFSNVDLYDDNNIKKVMAMSLLNQTSLEVAYQTGGWNS</sequence>
<dbReference type="RefSeq" id="WP_166009974.1">
    <property type="nucleotide sequence ID" value="NZ_CP049888.1"/>
</dbReference>
<keyword evidence="3" id="KW-1185">Reference proteome</keyword>
<feature type="region of interest" description="Disordered" evidence="1">
    <location>
        <begin position="118"/>
        <end position="163"/>
    </location>
</feature>
<proteinExistence type="predicted"/>
<reference evidence="2 3" key="1">
    <citation type="submission" date="2020-03" db="EMBL/GenBank/DDBJ databases">
        <title>Weissella sp. nov., isolated from Cybister lewisianus.</title>
        <authorList>
            <person name="Hyun D.-W."/>
            <person name="Bae J.-W."/>
        </authorList>
    </citation>
    <scope>NUCLEOTIDE SEQUENCE [LARGE SCALE GENOMIC DNA]</scope>
    <source>
        <strain evidence="2 3">HDW19</strain>
    </source>
</reference>
<feature type="compositionally biased region" description="Low complexity" evidence="1">
    <location>
        <begin position="127"/>
        <end position="161"/>
    </location>
</feature>
<dbReference type="EMBL" id="CP049888">
    <property type="protein sequence ID" value="QIL50400.1"/>
    <property type="molecule type" value="Genomic_DNA"/>
</dbReference>
<dbReference type="AlphaFoldDB" id="A0A6G8AZJ1"/>